<dbReference type="InterPro" id="IPR001849">
    <property type="entry name" value="PH_domain"/>
</dbReference>
<dbReference type="PROSITE" id="PS50010">
    <property type="entry name" value="DH_2"/>
    <property type="match status" value="1"/>
</dbReference>
<feature type="compositionally biased region" description="Low complexity" evidence="1">
    <location>
        <begin position="573"/>
        <end position="596"/>
    </location>
</feature>
<evidence type="ECO:0000313" key="5">
    <source>
        <dbReference type="Proteomes" id="UP001344447"/>
    </source>
</evidence>
<dbReference type="InterPro" id="IPR051092">
    <property type="entry name" value="FYVE_RhoGEF_PH"/>
</dbReference>
<dbReference type="PANTHER" id="PTHR12673">
    <property type="entry name" value="FACIOGENITAL DYSPLASIA PROTEIN"/>
    <property type="match status" value="1"/>
</dbReference>
<dbReference type="SMART" id="SM00233">
    <property type="entry name" value="PH"/>
    <property type="match status" value="1"/>
</dbReference>
<dbReference type="InterPro" id="IPR000219">
    <property type="entry name" value="DH_dom"/>
</dbReference>
<feature type="region of interest" description="Disordered" evidence="1">
    <location>
        <begin position="132"/>
        <end position="241"/>
    </location>
</feature>
<protein>
    <recommendedName>
        <fullName evidence="6">Pleckstrin domain-containing protein</fullName>
    </recommendedName>
</protein>
<feature type="domain" description="PH" evidence="2">
    <location>
        <begin position="497"/>
        <end position="678"/>
    </location>
</feature>
<dbReference type="SUPFAM" id="SSF50729">
    <property type="entry name" value="PH domain-like"/>
    <property type="match status" value="1"/>
</dbReference>
<dbReference type="GO" id="GO:0005737">
    <property type="term" value="C:cytoplasm"/>
    <property type="evidence" value="ECO:0007669"/>
    <property type="project" value="TreeGrafter"/>
</dbReference>
<feature type="compositionally biased region" description="Low complexity" evidence="1">
    <location>
        <begin position="55"/>
        <end position="76"/>
    </location>
</feature>
<evidence type="ECO:0000256" key="1">
    <source>
        <dbReference type="SAM" id="MobiDB-lite"/>
    </source>
</evidence>
<evidence type="ECO:0000313" key="4">
    <source>
        <dbReference type="EMBL" id="KAK5576573.1"/>
    </source>
</evidence>
<dbReference type="Gene3D" id="1.20.900.10">
    <property type="entry name" value="Dbl homology (DH) domain"/>
    <property type="match status" value="1"/>
</dbReference>
<dbReference type="PROSITE" id="PS50003">
    <property type="entry name" value="PH_DOMAIN"/>
    <property type="match status" value="1"/>
</dbReference>
<sequence>MLLEINKQKQQLFEIEDSTSCEVLDSNCNNSNNSGITCTINVQSSPQMSDDLNDDNSNNTTITNINNSSSETTIINDDNDSESSESSERDKLVLVPKTTTAATIEITTTASISCSSSNSSEIDNYIASLGLKDDDQNIGDSSTESESIDEHIKHNEIDNGKQQEPTIEERINIEQHEEKTIEIEKEVEGESKQPSTINTSTASPPTTTNTTTTTATTPNTTTPTNNINTTTPITSRSSSISSVSSSLSSSSLLSAVSDSSQQSLTSSINSSVERNSPMYQRKRALEEMLKVERGYVQDMTTLIDVFKKPFSEDNIFPKQYLFTLFCNIEELKDLHQQFLNDIEKKFEPTNGKPADLNIGDLFLPFMGSFQKLYEVYINNYEKAFALTRYFKINPNYQDIQKSIYQKEKDQRCRHLDFGSFLVIPIQRLPRYIVLLKEMEKHTPTDNPDFNFIALSLVQLQDLTLYLNESKRKSSNSDKIDEVKQSVFGATAIIGQSKYIMEGQLSLLKGVVASTKKDLFIYLFKDCIICTEINSNYQKDGSSNSNNNSSNNLGNSSNNSSPNNLTPKKQTFKSLSTSSSTPNNLSQSSLSPNNTLTHSISGGNGTPLSTQLNNSSNSNIFYQRVIFKSIAFSDVKAISALKNFKDSFQVVTSKKVYTFVAPNTDNRDKWVSVLNDLQQQLTPPPSPTLSRSNRFTGSLSPTLKRKNRNSVQLSQPNNNNSTPQQL</sequence>
<feature type="compositionally biased region" description="Basic and acidic residues" evidence="1">
    <location>
        <begin position="148"/>
        <end position="191"/>
    </location>
</feature>
<feature type="region of interest" description="Disordered" evidence="1">
    <location>
        <begin position="538"/>
        <end position="610"/>
    </location>
</feature>
<proteinExistence type="predicted"/>
<dbReference type="AlphaFoldDB" id="A0AAN7U4Q7"/>
<dbReference type="Pfam" id="PF00621">
    <property type="entry name" value="RhoGEF"/>
    <property type="match status" value="1"/>
</dbReference>
<evidence type="ECO:0000259" key="3">
    <source>
        <dbReference type="PROSITE" id="PS50010"/>
    </source>
</evidence>
<dbReference type="Gene3D" id="2.30.29.30">
    <property type="entry name" value="Pleckstrin-homology domain (PH domain)/Phosphotyrosine-binding domain (PTB)"/>
    <property type="match status" value="1"/>
</dbReference>
<accession>A0AAN7U4Q7</accession>
<dbReference type="GO" id="GO:0005085">
    <property type="term" value="F:guanyl-nucleotide exchange factor activity"/>
    <property type="evidence" value="ECO:0007669"/>
    <property type="project" value="InterPro"/>
</dbReference>
<feature type="compositionally biased region" description="Low complexity" evidence="1">
    <location>
        <begin position="711"/>
        <end position="725"/>
    </location>
</feature>
<feature type="region of interest" description="Disordered" evidence="1">
    <location>
        <begin position="47"/>
        <end position="92"/>
    </location>
</feature>
<dbReference type="InterPro" id="IPR035899">
    <property type="entry name" value="DBL_dom_sf"/>
</dbReference>
<organism evidence="4 5">
    <name type="scientific">Dictyostelium firmibasis</name>
    <dbReference type="NCBI Taxonomy" id="79012"/>
    <lineage>
        <taxon>Eukaryota</taxon>
        <taxon>Amoebozoa</taxon>
        <taxon>Evosea</taxon>
        <taxon>Eumycetozoa</taxon>
        <taxon>Dictyostelia</taxon>
        <taxon>Dictyosteliales</taxon>
        <taxon>Dictyosteliaceae</taxon>
        <taxon>Dictyostelium</taxon>
    </lineage>
</organism>
<comment type="caution">
    <text evidence="4">The sequence shown here is derived from an EMBL/GenBank/DDBJ whole genome shotgun (WGS) entry which is preliminary data.</text>
</comment>
<feature type="compositionally biased region" description="Polar residues" evidence="1">
    <location>
        <begin position="690"/>
        <end position="700"/>
    </location>
</feature>
<gene>
    <name evidence="4" type="ORF">RB653_007717</name>
</gene>
<feature type="compositionally biased region" description="Low complexity" evidence="1">
    <location>
        <begin position="541"/>
        <end position="563"/>
    </location>
</feature>
<dbReference type="PANTHER" id="PTHR12673:SF251">
    <property type="entry name" value="DH DOMAIN-CONTAINING PROTEIN-RELATED"/>
    <property type="match status" value="1"/>
</dbReference>
<name>A0AAN7U4Q7_9MYCE</name>
<dbReference type="Proteomes" id="UP001344447">
    <property type="component" value="Unassembled WGS sequence"/>
</dbReference>
<feature type="region of interest" description="Disordered" evidence="1">
    <location>
        <begin position="680"/>
        <end position="725"/>
    </location>
</feature>
<evidence type="ECO:0008006" key="6">
    <source>
        <dbReference type="Google" id="ProtNLM"/>
    </source>
</evidence>
<feature type="domain" description="DH" evidence="3">
    <location>
        <begin position="280"/>
        <end position="469"/>
    </location>
</feature>
<feature type="compositionally biased region" description="Low complexity" evidence="1">
    <location>
        <begin position="195"/>
        <end position="241"/>
    </location>
</feature>
<dbReference type="CDD" id="cd00160">
    <property type="entry name" value="RhoGEF"/>
    <property type="match status" value="1"/>
</dbReference>
<dbReference type="SMART" id="SM00325">
    <property type="entry name" value="RhoGEF"/>
    <property type="match status" value="1"/>
</dbReference>
<keyword evidence="5" id="KW-1185">Reference proteome</keyword>
<feature type="compositionally biased region" description="Polar residues" evidence="1">
    <location>
        <begin position="597"/>
        <end position="610"/>
    </location>
</feature>
<dbReference type="SUPFAM" id="SSF48065">
    <property type="entry name" value="DBL homology domain (DH-domain)"/>
    <property type="match status" value="1"/>
</dbReference>
<dbReference type="EMBL" id="JAVFKY010000005">
    <property type="protein sequence ID" value="KAK5576573.1"/>
    <property type="molecule type" value="Genomic_DNA"/>
</dbReference>
<dbReference type="InterPro" id="IPR011993">
    <property type="entry name" value="PH-like_dom_sf"/>
</dbReference>
<reference evidence="4 5" key="1">
    <citation type="submission" date="2023-11" db="EMBL/GenBank/DDBJ databases">
        <title>Dfirmibasis_genome.</title>
        <authorList>
            <person name="Edelbroek B."/>
            <person name="Kjellin J."/>
            <person name="Jerlstrom-Hultqvist J."/>
            <person name="Soderbom F."/>
        </authorList>
    </citation>
    <scope>NUCLEOTIDE SEQUENCE [LARGE SCALE GENOMIC DNA]</scope>
    <source>
        <strain evidence="4 5">TNS-C-14</strain>
    </source>
</reference>
<evidence type="ECO:0000259" key="2">
    <source>
        <dbReference type="PROSITE" id="PS50003"/>
    </source>
</evidence>